<proteinExistence type="predicted"/>
<gene>
    <name evidence="1" type="ORF">NMK_1903</name>
</gene>
<dbReference type="EMBL" id="BDOQ01000007">
    <property type="protein sequence ID" value="GBG14308.1"/>
    <property type="molecule type" value="Genomic_DNA"/>
</dbReference>
<comment type="caution">
    <text evidence="1">The sequence shown here is derived from an EMBL/GenBank/DDBJ whole genome shotgun (WGS) entry which is preliminary data.</text>
</comment>
<name>A0A2R5F9T6_9PROT</name>
<protein>
    <submittedName>
        <fullName evidence="1">Sorbosone dehydrogenase</fullName>
    </submittedName>
</protein>
<dbReference type="RefSeq" id="WP_109015506.1">
    <property type="nucleotide sequence ID" value="NZ_BDOQ01000007.1"/>
</dbReference>
<sequence length="82" mass="9002">MRHNYIKQGSGAHWAANTDGYGRILVQLGDTFGDQARVVLTQEEALALIQGILTTALKAAAEPKIEELYGLISRYPETSKEL</sequence>
<accession>A0A2R5F9T6</accession>
<keyword evidence="2" id="KW-1185">Reference proteome</keyword>
<organism evidence="1 2">
    <name type="scientific">Novimethylophilus kurashikiensis</name>
    <dbReference type="NCBI Taxonomy" id="1825523"/>
    <lineage>
        <taxon>Bacteria</taxon>
        <taxon>Pseudomonadati</taxon>
        <taxon>Pseudomonadota</taxon>
        <taxon>Betaproteobacteria</taxon>
        <taxon>Nitrosomonadales</taxon>
        <taxon>Methylophilaceae</taxon>
        <taxon>Novimethylophilus</taxon>
    </lineage>
</organism>
<dbReference type="AlphaFoldDB" id="A0A2R5F9T6"/>
<evidence type="ECO:0000313" key="2">
    <source>
        <dbReference type="Proteomes" id="UP000245081"/>
    </source>
</evidence>
<dbReference type="Proteomes" id="UP000245081">
    <property type="component" value="Unassembled WGS sequence"/>
</dbReference>
<evidence type="ECO:0000313" key="1">
    <source>
        <dbReference type="EMBL" id="GBG14308.1"/>
    </source>
</evidence>
<reference evidence="1 2" key="1">
    <citation type="journal article" date="2018" name="Environ. Microbiol.">
        <title>Isolation and genomic characterization of Novimethylophilus kurashikiensis gen. nov. sp. nov., a new lanthanide-dependent methylotrophic species of Methylophilaceae.</title>
        <authorList>
            <person name="Lv H."/>
            <person name="Sahin N."/>
            <person name="Tani A."/>
        </authorList>
    </citation>
    <scope>NUCLEOTIDE SEQUENCE [LARGE SCALE GENOMIC DNA]</scope>
    <source>
        <strain evidence="1 2">La2-4</strain>
    </source>
</reference>